<dbReference type="EMBL" id="OU503037">
    <property type="protein sequence ID" value="CAI9757183.1"/>
    <property type="molecule type" value="Genomic_DNA"/>
</dbReference>
<feature type="region of interest" description="Disordered" evidence="1">
    <location>
        <begin position="1"/>
        <end position="25"/>
    </location>
</feature>
<dbReference type="PANTHER" id="PTHR33321">
    <property type="match status" value="1"/>
</dbReference>
<reference evidence="2" key="1">
    <citation type="submission" date="2023-05" db="EMBL/GenBank/DDBJ databases">
        <authorList>
            <person name="Huff M."/>
        </authorList>
    </citation>
    <scope>NUCLEOTIDE SEQUENCE</scope>
</reference>
<accession>A0AAD2DM36</accession>
<dbReference type="Proteomes" id="UP000834106">
    <property type="component" value="Chromosome 2"/>
</dbReference>
<dbReference type="InterPro" id="IPR007541">
    <property type="entry name" value="Uncharacterised_BSP"/>
</dbReference>
<evidence type="ECO:0000313" key="2">
    <source>
        <dbReference type="EMBL" id="CAI9757183.1"/>
    </source>
</evidence>
<gene>
    <name evidence="2" type="ORF">FPE_LOCUS4613</name>
</gene>
<dbReference type="AlphaFoldDB" id="A0AAD2DM36"/>
<name>A0AAD2DM36_9LAMI</name>
<dbReference type="PANTHER" id="PTHR33321:SF3">
    <property type="entry name" value="OS05G0582000 PROTEIN"/>
    <property type="match status" value="1"/>
</dbReference>
<organism evidence="2 3">
    <name type="scientific">Fraxinus pennsylvanica</name>
    <dbReference type="NCBI Taxonomy" id="56036"/>
    <lineage>
        <taxon>Eukaryota</taxon>
        <taxon>Viridiplantae</taxon>
        <taxon>Streptophyta</taxon>
        <taxon>Embryophyta</taxon>
        <taxon>Tracheophyta</taxon>
        <taxon>Spermatophyta</taxon>
        <taxon>Magnoliopsida</taxon>
        <taxon>eudicotyledons</taxon>
        <taxon>Gunneridae</taxon>
        <taxon>Pentapetalae</taxon>
        <taxon>asterids</taxon>
        <taxon>lamiids</taxon>
        <taxon>Lamiales</taxon>
        <taxon>Oleaceae</taxon>
        <taxon>Oleeae</taxon>
        <taxon>Fraxinus</taxon>
    </lineage>
</organism>
<keyword evidence="3" id="KW-1185">Reference proteome</keyword>
<proteinExistence type="predicted"/>
<dbReference type="Pfam" id="PF04450">
    <property type="entry name" value="BSP"/>
    <property type="match status" value="1"/>
</dbReference>
<evidence type="ECO:0000256" key="1">
    <source>
        <dbReference type="SAM" id="MobiDB-lite"/>
    </source>
</evidence>
<protein>
    <submittedName>
        <fullName evidence="2">Uncharacterized protein</fullName>
    </submittedName>
</protein>
<evidence type="ECO:0000313" key="3">
    <source>
        <dbReference type="Proteomes" id="UP000834106"/>
    </source>
</evidence>
<sequence length="288" mass="32152">MEENQHLLQPLVYPPPSATATSSVGVAATTTTTPQSHHDIEDDETNSSILFRFVFMAFIGLVSIWANHEASKGFAITIVNDAEADSIPAKRFSLFYMSNDEATRIIIKASEIAENFLYPNDMQDKKKVNRVTLKLTGRDLSFPVVVNSSKEHEFVLHLSPSTMEEQNFKHAMLLALHQGVARIWLWDGQGNSPHNLINGVVEYITSNLSASSTKSNPSKVEPSASTTACWKHDDVKVVAEFLNYCERSRTGFIRRLNQAMKEGWHEGKLDTALGMPAQNLCARHNYSK</sequence>